<keyword evidence="2" id="KW-1185">Reference proteome</keyword>
<accession>A0ABP6LH45</accession>
<sequence>MTAKRVLIAQGLLLGAAALTLLAREMPGLVRELRIWRMVGVRAGSRHAG</sequence>
<name>A0ABP6LH45_9ACTN</name>
<evidence type="ECO:0000313" key="1">
    <source>
        <dbReference type="EMBL" id="GAA3039105.1"/>
    </source>
</evidence>
<comment type="caution">
    <text evidence="1">The sequence shown here is derived from an EMBL/GenBank/DDBJ whole genome shotgun (WGS) entry which is preliminary data.</text>
</comment>
<gene>
    <name evidence="1" type="ORF">GCM10010448_21910</name>
</gene>
<dbReference type="Proteomes" id="UP001501532">
    <property type="component" value="Unassembled WGS sequence"/>
</dbReference>
<reference evidence="2" key="1">
    <citation type="journal article" date="2019" name="Int. J. Syst. Evol. Microbiol.">
        <title>The Global Catalogue of Microorganisms (GCM) 10K type strain sequencing project: providing services to taxonomists for standard genome sequencing and annotation.</title>
        <authorList>
            <consortium name="The Broad Institute Genomics Platform"/>
            <consortium name="The Broad Institute Genome Sequencing Center for Infectious Disease"/>
            <person name="Wu L."/>
            <person name="Ma J."/>
        </authorList>
    </citation>
    <scope>NUCLEOTIDE SEQUENCE [LARGE SCALE GENOMIC DNA]</scope>
    <source>
        <strain evidence="2">JCM 9091</strain>
    </source>
</reference>
<dbReference type="EMBL" id="BAAAUF010000017">
    <property type="protein sequence ID" value="GAA3039105.1"/>
    <property type="molecule type" value="Genomic_DNA"/>
</dbReference>
<evidence type="ECO:0000313" key="2">
    <source>
        <dbReference type="Proteomes" id="UP001501532"/>
    </source>
</evidence>
<protein>
    <submittedName>
        <fullName evidence="1">Uncharacterized protein</fullName>
    </submittedName>
</protein>
<dbReference type="RefSeq" id="WP_234515453.1">
    <property type="nucleotide sequence ID" value="NZ_BAAAUF010000017.1"/>
</dbReference>
<proteinExistence type="predicted"/>
<organism evidence="1 2">
    <name type="scientific">Streptomyces glomeratus</name>
    <dbReference type="NCBI Taxonomy" id="284452"/>
    <lineage>
        <taxon>Bacteria</taxon>
        <taxon>Bacillati</taxon>
        <taxon>Actinomycetota</taxon>
        <taxon>Actinomycetes</taxon>
        <taxon>Kitasatosporales</taxon>
        <taxon>Streptomycetaceae</taxon>
        <taxon>Streptomyces</taxon>
    </lineage>
</organism>